<dbReference type="SMART" id="SM00388">
    <property type="entry name" value="HisKA"/>
    <property type="match status" value="1"/>
</dbReference>
<evidence type="ECO:0000256" key="4">
    <source>
        <dbReference type="ARBA" id="ARBA00022519"/>
    </source>
</evidence>
<keyword evidence="10 14" id="KW-0067">ATP-binding</keyword>
<gene>
    <name evidence="17" type="ORF">HNP48_004547</name>
</gene>
<evidence type="ECO:0000256" key="7">
    <source>
        <dbReference type="ARBA" id="ARBA00022692"/>
    </source>
</evidence>
<comment type="function">
    <text evidence="14">Member of a two-component regulatory system.</text>
</comment>
<keyword evidence="8 14" id="KW-0547">Nucleotide-binding</keyword>
<proteinExistence type="predicted"/>
<dbReference type="NCBIfam" id="TIGR01386">
    <property type="entry name" value="cztS_silS_copS"/>
    <property type="match status" value="1"/>
</dbReference>
<evidence type="ECO:0000256" key="6">
    <source>
        <dbReference type="ARBA" id="ARBA00022679"/>
    </source>
</evidence>
<protein>
    <recommendedName>
        <fullName evidence="14">Sensor protein</fullName>
        <ecNumber evidence="14">2.7.13.3</ecNumber>
    </recommendedName>
</protein>
<keyword evidence="11 14" id="KW-1133">Transmembrane helix</keyword>
<evidence type="ECO:0000313" key="18">
    <source>
        <dbReference type="Proteomes" id="UP000575083"/>
    </source>
</evidence>
<dbReference type="InterPro" id="IPR003660">
    <property type="entry name" value="HAMP_dom"/>
</dbReference>
<keyword evidence="12 14" id="KW-0902">Two-component regulatory system</keyword>
<dbReference type="InterPro" id="IPR006290">
    <property type="entry name" value="CztS_silS_copS"/>
</dbReference>
<evidence type="ECO:0000256" key="5">
    <source>
        <dbReference type="ARBA" id="ARBA00022553"/>
    </source>
</evidence>
<dbReference type="Pfam" id="PF02518">
    <property type="entry name" value="HATPase_c"/>
    <property type="match status" value="1"/>
</dbReference>
<evidence type="ECO:0000256" key="14">
    <source>
        <dbReference type="RuleBase" id="RU364088"/>
    </source>
</evidence>
<keyword evidence="7 14" id="KW-0812">Transmembrane</keyword>
<dbReference type="PANTHER" id="PTHR45436:SF9">
    <property type="entry name" value="SENSOR PROTEIN"/>
    <property type="match status" value="1"/>
</dbReference>
<dbReference type="Pfam" id="PF00672">
    <property type="entry name" value="HAMP"/>
    <property type="match status" value="1"/>
</dbReference>
<feature type="domain" description="HAMP" evidence="16">
    <location>
        <begin position="171"/>
        <end position="224"/>
    </location>
</feature>
<dbReference type="Proteomes" id="UP000575083">
    <property type="component" value="Unassembled WGS sequence"/>
</dbReference>
<organism evidence="17 18">
    <name type="scientific">Acidovorax soli</name>
    <dbReference type="NCBI Taxonomy" id="592050"/>
    <lineage>
        <taxon>Bacteria</taxon>
        <taxon>Pseudomonadati</taxon>
        <taxon>Pseudomonadota</taxon>
        <taxon>Betaproteobacteria</taxon>
        <taxon>Burkholderiales</taxon>
        <taxon>Comamonadaceae</taxon>
        <taxon>Acidovorax</taxon>
    </lineage>
</organism>
<dbReference type="AlphaFoldDB" id="A0A7X0PH70"/>
<dbReference type="InterPro" id="IPR050428">
    <property type="entry name" value="TCS_sensor_his_kinase"/>
</dbReference>
<evidence type="ECO:0000256" key="3">
    <source>
        <dbReference type="ARBA" id="ARBA00022475"/>
    </source>
</evidence>
<evidence type="ECO:0000256" key="2">
    <source>
        <dbReference type="ARBA" id="ARBA00004533"/>
    </source>
</evidence>
<evidence type="ECO:0000259" key="16">
    <source>
        <dbReference type="PROSITE" id="PS50885"/>
    </source>
</evidence>
<keyword evidence="4 14" id="KW-0997">Cell inner membrane</keyword>
<comment type="caution">
    <text evidence="17">The sequence shown here is derived from an EMBL/GenBank/DDBJ whole genome shotgun (WGS) entry which is preliminary data.</text>
</comment>
<comment type="catalytic activity">
    <reaction evidence="1 14">
        <text>ATP + protein L-histidine = ADP + protein N-phospho-L-histidine.</text>
        <dbReference type="EC" id="2.7.13.3"/>
    </reaction>
</comment>
<dbReference type="SMART" id="SM00304">
    <property type="entry name" value="HAMP"/>
    <property type="match status" value="1"/>
</dbReference>
<dbReference type="InterPro" id="IPR004358">
    <property type="entry name" value="Sig_transdc_His_kin-like_C"/>
</dbReference>
<keyword evidence="18" id="KW-1185">Reference proteome</keyword>
<dbReference type="Gene3D" id="1.10.287.130">
    <property type="match status" value="1"/>
</dbReference>
<dbReference type="EC" id="2.7.13.3" evidence="14"/>
<dbReference type="GO" id="GO:0000155">
    <property type="term" value="F:phosphorelay sensor kinase activity"/>
    <property type="evidence" value="ECO:0007669"/>
    <property type="project" value="InterPro"/>
</dbReference>
<feature type="domain" description="Histidine kinase" evidence="15">
    <location>
        <begin position="232"/>
        <end position="449"/>
    </location>
</feature>
<dbReference type="CDD" id="cd00075">
    <property type="entry name" value="HATPase"/>
    <property type="match status" value="1"/>
</dbReference>
<reference evidence="17 18" key="1">
    <citation type="submission" date="2020-08" db="EMBL/GenBank/DDBJ databases">
        <title>Functional genomics of gut bacteria from endangered species of beetles.</title>
        <authorList>
            <person name="Carlos-Shanley C."/>
        </authorList>
    </citation>
    <scope>NUCLEOTIDE SEQUENCE [LARGE SCALE GENOMIC DNA]</scope>
    <source>
        <strain evidence="17 18">S00198</strain>
    </source>
</reference>
<evidence type="ECO:0000256" key="13">
    <source>
        <dbReference type="ARBA" id="ARBA00023136"/>
    </source>
</evidence>
<dbReference type="PROSITE" id="PS50109">
    <property type="entry name" value="HIS_KIN"/>
    <property type="match status" value="1"/>
</dbReference>
<dbReference type="GO" id="GO:0005524">
    <property type="term" value="F:ATP binding"/>
    <property type="evidence" value="ECO:0007669"/>
    <property type="project" value="UniProtKB-KW"/>
</dbReference>
<dbReference type="PROSITE" id="PS50885">
    <property type="entry name" value="HAMP"/>
    <property type="match status" value="1"/>
</dbReference>
<dbReference type="RefSeq" id="WP_409362579.1">
    <property type="nucleotide sequence ID" value="NZ_JACHLK010000010.1"/>
</dbReference>
<evidence type="ECO:0000256" key="10">
    <source>
        <dbReference type="ARBA" id="ARBA00022840"/>
    </source>
</evidence>
<keyword evidence="3 14" id="KW-1003">Cell membrane</keyword>
<dbReference type="GO" id="GO:0005886">
    <property type="term" value="C:plasma membrane"/>
    <property type="evidence" value="ECO:0007669"/>
    <property type="project" value="UniProtKB-SubCell"/>
</dbReference>
<dbReference type="PANTHER" id="PTHR45436">
    <property type="entry name" value="SENSOR HISTIDINE KINASE YKOH"/>
    <property type="match status" value="1"/>
</dbReference>
<dbReference type="EMBL" id="JACHLK010000010">
    <property type="protein sequence ID" value="MBB6561845.1"/>
    <property type="molecule type" value="Genomic_DNA"/>
</dbReference>
<dbReference type="CDD" id="cd00082">
    <property type="entry name" value="HisKA"/>
    <property type="match status" value="1"/>
</dbReference>
<evidence type="ECO:0000256" key="12">
    <source>
        <dbReference type="ARBA" id="ARBA00023012"/>
    </source>
</evidence>
<dbReference type="SUPFAM" id="SSF47384">
    <property type="entry name" value="Homodimeric domain of signal transducing histidine kinase"/>
    <property type="match status" value="1"/>
</dbReference>
<name>A0A7X0PH70_9BURK</name>
<feature type="transmembrane region" description="Helical" evidence="14">
    <location>
        <begin position="20"/>
        <end position="45"/>
    </location>
</feature>
<dbReference type="InterPro" id="IPR003661">
    <property type="entry name" value="HisK_dim/P_dom"/>
</dbReference>
<dbReference type="InterPro" id="IPR036890">
    <property type="entry name" value="HATPase_C_sf"/>
</dbReference>
<keyword evidence="5" id="KW-0597">Phosphoprotein</keyword>
<evidence type="ECO:0000256" key="8">
    <source>
        <dbReference type="ARBA" id="ARBA00022741"/>
    </source>
</evidence>
<evidence type="ECO:0000313" key="17">
    <source>
        <dbReference type="EMBL" id="MBB6561845.1"/>
    </source>
</evidence>
<keyword evidence="13 14" id="KW-0472">Membrane</keyword>
<evidence type="ECO:0000256" key="1">
    <source>
        <dbReference type="ARBA" id="ARBA00000085"/>
    </source>
</evidence>
<dbReference type="InterPro" id="IPR036097">
    <property type="entry name" value="HisK_dim/P_sf"/>
</dbReference>
<comment type="subcellular location">
    <subcellularLocation>
        <location evidence="2 14">Cell inner membrane</location>
    </subcellularLocation>
</comment>
<feature type="transmembrane region" description="Helical" evidence="14">
    <location>
        <begin position="147"/>
        <end position="174"/>
    </location>
</feature>
<keyword evidence="9 14" id="KW-0418">Kinase</keyword>
<accession>A0A7X0PH70</accession>
<dbReference type="InterPro" id="IPR005467">
    <property type="entry name" value="His_kinase_dom"/>
</dbReference>
<sequence>MMAPPALAHRSLRSRLSWWLAVQSLAGLGAVCLVVYLVTAAGFAARQEDALQQKESILRHLLTDSEGHPAATPQARHPLDDFLAGHENFRLLVTTGDGQRVYPGAAEAAPLAAARELRFEVARGAEAPLQVRLRMDVQPDQALLRRLAITLAVAALAGTVVVSLGGFVLVHLGLAPVRQMAAQTRELSARTLHQRLDGTGQPAELQPLVGQFNALLGRLEKAYAQMEGFNADVAHELCTPLATLLANNELALRSLGRGGQGAGEVAEVLASNLEELQRMTGIVNDMLFLSQADRGARARRMPVASLAAVAAQVADYHEAALQDAGLVLQVVGDAAGAFDVPLLHRALSNLIGNATRYALAGSTVRVCLAQRPDGAVELVVENRGPDVDPQVLARLFDRFYRADPARSHSQANHGLGLAITDAIARMHGGRTLATSAQGVTRIGMELRSG</sequence>
<dbReference type="Gene3D" id="3.30.565.10">
    <property type="entry name" value="Histidine kinase-like ATPase, C-terminal domain"/>
    <property type="match status" value="1"/>
</dbReference>
<dbReference type="SUPFAM" id="SSF55874">
    <property type="entry name" value="ATPase domain of HSP90 chaperone/DNA topoisomerase II/histidine kinase"/>
    <property type="match status" value="1"/>
</dbReference>
<evidence type="ECO:0000259" key="15">
    <source>
        <dbReference type="PROSITE" id="PS50109"/>
    </source>
</evidence>
<dbReference type="SMART" id="SM00387">
    <property type="entry name" value="HATPase_c"/>
    <property type="match status" value="1"/>
</dbReference>
<dbReference type="InterPro" id="IPR003594">
    <property type="entry name" value="HATPase_dom"/>
</dbReference>
<dbReference type="PRINTS" id="PR00344">
    <property type="entry name" value="BCTRLSENSOR"/>
</dbReference>
<evidence type="ECO:0000256" key="9">
    <source>
        <dbReference type="ARBA" id="ARBA00022777"/>
    </source>
</evidence>
<evidence type="ECO:0000256" key="11">
    <source>
        <dbReference type="ARBA" id="ARBA00022989"/>
    </source>
</evidence>
<keyword evidence="6 14" id="KW-0808">Transferase</keyword>
<dbReference type="Pfam" id="PF00512">
    <property type="entry name" value="HisKA"/>
    <property type="match status" value="1"/>
</dbReference>